<dbReference type="Proteomes" id="UP001189429">
    <property type="component" value="Unassembled WGS sequence"/>
</dbReference>
<accession>A0ABN9VUV3</accession>
<evidence type="ECO:0000313" key="3">
    <source>
        <dbReference type="EMBL" id="CAK0877352.1"/>
    </source>
</evidence>
<name>A0ABN9VUV3_9DINO</name>
<gene>
    <name evidence="3" type="ORF">PCOR1329_LOCUS61438</name>
</gene>
<evidence type="ECO:0000256" key="2">
    <source>
        <dbReference type="SAM" id="SignalP"/>
    </source>
</evidence>
<feature type="compositionally biased region" description="Basic residues" evidence="1">
    <location>
        <begin position="60"/>
        <end position="76"/>
    </location>
</feature>
<reference evidence="3" key="1">
    <citation type="submission" date="2023-10" db="EMBL/GenBank/DDBJ databases">
        <authorList>
            <person name="Chen Y."/>
            <person name="Shah S."/>
            <person name="Dougan E. K."/>
            <person name="Thang M."/>
            <person name="Chan C."/>
        </authorList>
    </citation>
    <scope>NUCLEOTIDE SEQUENCE [LARGE SCALE GENOMIC DNA]</scope>
</reference>
<feature type="compositionally biased region" description="Basic and acidic residues" evidence="1">
    <location>
        <begin position="49"/>
        <end position="59"/>
    </location>
</feature>
<protein>
    <recommendedName>
        <fullName evidence="5">Cathepsin propeptide inhibitor domain-containing protein</fullName>
    </recommendedName>
</protein>
<feature type="compositionally biased region" description="Basic residues" evidence="1">
    <location>
        <begin position="113"/>
        <end position="127"/>
    </location>
</feature>
<feature type="region of interest" description="Disordered" evidence="1">
    <location>
        <begin position="49"/>
        <end position="148"/>
    </location>
</feature>
<organism evidence="3 4">
    <name type="scientific">Prorocentrum cordatum</name>
    <dbReference type="NCBI Taxonomy" id="2364126"/>
    <lineage>
        <taxon>Eukaryota</taxon>
        <taxon>Sar</taxon>
        <taxon>Alveolata</taxon>
        <taxon>Dinophyceae</taxon>
        <taxon>Prorocentrales</taxon>
        <taxon>Prorocentraceae</taxon>
        <taxon>Prorocentrum</taxon>
    </lineage>
</organism>
<feature type="compositionally biased region" description="Low complexity" evidence="1">
    <location>
        <begin position="132"/>
        <end position="141"/>
    </location>
</feature>
<keyword evidence="2" id="KW-0732">Signal</keyword>
<feature type="chain" id="PRO_5046460184" description="Cathepsin propeptide inhibitor domain-containing protein" evidence="2">
    <location>
        <begin position="20"/>
        <end position="148"/>
    </location>
</feature>
<feature type="signal peptide" evidence="2">
    <location>
        <begin position="1"/>
        <end position="19"/>
    </location>
</feature>
<proteinExistence type="predicted"/>
<evidence type="ECO:0000256" key="1">
    <source>
        <dbReference type="SAM" id="MobiDB-lite"/>
    </source>
</evidence>
<evidence type="ECO:0000313" key="4">
    <source>
        <dbReference type="Proteomes" id="UP001189429"/>
    </source>
</evidence>
<evidence type="ECO:0008006" key="5">
    <source>
        <dbReference type="Google" id="ProtNLM"/>
    </source>
</evidence>
<sequence>MDLGLIAAAVLTAVGASAAAMMTDPKLSAWELWEAYSEDRFGSFVEEMRQERLDRERKESRRPRGGPPRASRRMPRPPRCDAVFRPRPQRRPAGSPPPALRPDWPGAGASWRGGRRRGGCRRSRLSRRYAADCHAPAAAARPRPRLAR</sequence>
<dbReference type="EMBL" id="CAUYUJ010017727">
    <property type="protein sequence ID" value="CAK0877352.1"/>
    <property type="molecule type" value="Genomic_DNA"/>
</dbReference>
<comment type="caution">
    <text evidence="3">The sequence shown here is derived from an EMBL/GenBank/DDBJ whole genome shotgun (WGS) entry which is preliminary data.</text>
</comment>
<keyword evidence="4" id="KW-1185">Reference proteome</keyword>